<organism evidence="1 2">
    <name type="scientific">Agrocybe chaxingu</name>
    <dbReference type="NCBI Taxonomy" id="84603"/>
    <lineage>
        <taxon>Eukaryota</taxon>
        <taxon>Fungi</taxon>
        <taxon>Dikarya</taxon>
        <taxon>Basidiomycota</taxon>
        <taxon>Agaricomycotina</taxon>
        <taxon>Agaricomycetes</taxon>
        <taxon>Agaricomycetidae</taxon>
        <taxon>Agaricales</taxon>
        <taxon>Agaricineae</taxon>
        <taxon>Strophariaceae</taxon>
        <taxon>Agrocybe</taxon>
    </lineage>
</organism>
<proteinExistence type="predicted"/>
<reference evidence="1" key="1">
    <citation type="submission" date="2022-07" db="EMBL/GenBank/DDBJ databases">
        <title>Genome Sequence of Agrocybe chaxingu.</title>
        <authorList>
            <person name="Buettner E."/>
        </authorList>
    </citation>
    <scope>NUCLEOTIDE SEQUENCE</scope>
    <source>
        <strain evidence="1">MP-N11</strain>
    </source>
</reference>
<comment type="caution">
    <text evidence="1">The sequence shown here is derived from an EMBL/GenBank/DDBJ whole genome shotgun (WGS) entry which is preliminary data.</text>
</comment>
<name>A0A9W8MSR5_9AGAR</name>
<evidence type="ECO:0000313" key="1">
    <source>
        <dbReference type="EMBL" id="KAJ3504684.1"/>
    </source>
</evidence>
<gene>
    <name evidence="1" type="ORF">NLJ89_g7808</name>
</gene>
<keyword evidence="2" id="KW-1185">Reference proteome</keyword>
<dbReference type="AlphaFoldDB" id="A0A9W8MSR5"/>
<evidence type="ECO:0000313" key="2">
    <source>
        <dbReference type="Proteomes" id="UP001148786"/>
    </source>
</evidence>
<dbReference type="EMBL" id="JANKHO010000976">
    <property type="protein sequence ID" value="KAJ3504684.1"/>
    <property type="molecule type" value="Genomic_DNA"/>
</dbReference>
<protein>
    <submittedName>
        <fullName evidence="1">Uncharacterized protein</fullName>
    </submittedName>
</protein>
<sequence>MEFSPNFRMIMKEARKGSPKIYGNVNKRMDMARQDETNFFSMGYSKTTSTNEASDFDVPLNTSLLHSYDSHSDSAEISPLNNLCANNASSMSKSTGSSEYPFCTSSKCALALALAGVTAQPSDDPARPDNIAFHVLFSSLRLPASRHAICSSAHSTGCWPFSQTRWSWHYHQAATTASRPASVASPHALIFLPTSATTLPPSLPLVAFIPHTPDTSSTIIYLNGRPAPRPAKCVRVEGGGGGIDKLDLADDGKNVGNLYGSP</sequence>
<dbReference type="Proteomes" id="UP001148786">
    <property type="component" value="Unassembled WGS sequence"/>
</dbReference>
<accession>A0A9W8MSR5</accession>